<organism evidence="1 2">
    <name type="scientific">Acinetobacter chinensis</name>
    <dbReference type="NCBI Taxonomy" id="2004650"/>
    <lineage>
        <taxon>Bacteria</taxon>
        <taxon>Pseudomonadati</taxon>
        <taxon>Pseudomonadota</taxon>
        <taxon>Gammaproteobacteria</taxon>
        <taxon>Moraxellales</taxon>
        <taxon>Moraxellaceae</taxon>
        <taxon>Acinetobacter</taxon>
    </lineage>
</organism>
<protein>
    <submittedName>
        <fullName evidence="1">Uncharacterized protein</fullName>
    </submittedName>
</protein>
<dbReference type="EMBL" id="CP032134">
    <property type="protein sequence ID" value="AXY56651.1"/>
    <property type="molecule type" value="Genomic_DNA"/>
</dbReference>
<gene>
    <name evidence="1" type="ORF">CDG60_08755</name>
</gene>
<dbReference type="KEGG" id="achi:CDG60_08755"/>
<dbReference type="AlphaFoldDB" id="A0A3B7LW58"/>
<reference evidence="2" key="1">
    <citation type="submission" date="2018-09" db="EMBL/GenBank/DDBJ databases">
        <title>The complete genome of Acinetobacter sp. strain WCHAc010005.</title>
        <authorList>
            <person name="Hu Y."/>
            <person name="Long H."/>
            <person name="Feng Y."/>
            <person name="Zong Z."/>
        </authorList>
    </citation>
    <scope>NUCLEOTIDE SEQUENCE [LARGE SCALE GENOMIC DNA]</scope>
    <source>
        <strain evidence="2">WCHAc010005</strain>
    </source>
</reference>
<dbReference type="RefSeq" id="WP_119023827.1">
    <property type="nucleotide sequence ID" value="NZ_CP032134.1"/>
</dbReference>
<accession>A0A3B7LW58</accession>
<sequence length="247" mass="26533">MNGYLKINAVLPSGPQYKRLTDLMLLPSLVKDGLAAGYALKDHGAYNFATGLYSEMMGSPVQGQHGLKFNQTNYINTGILKPESFTFLVVAQKTPGMGFLMGDFVDKTQAADGKEHGTTMSSRGDVYAGVPGGVGLAFGQQSTNVNGEYVLLVYSATKNSATSYSQEYANLQGGRDIFLSRAIPDLVNITDNPVGVGYSVKSSPLGWVADTDVVYACLYSKGFTKAELETWAAQIRSELIQLKGIQI</sequence>
<proteinExistence type="predicted"/>
<evidence type="ECO:0000313" key="1">
    <source>
        <dbReference type="EMBL" id="AXY56651.1"/>
    </source>
</evidence>
<name>A0A3B7LW58_9GAMM</name>
<dbReference type="Proteomes" id="UP000263753">
    <property type="component" value="Chromosome"/>
</dbReference>
<evidence type="ECO:0000313" key="2">
    <source>
        <dbReference type="Proteomes" id="UP000263753"/>
    </source>
</evidence>